<evidence type="ECO:0000256" key="1">
    <source>
        <dbReference type="ARBA" id="ARBA00004141"/>
    </source>
</evidence>
<evidence type="ECO:0000256" key="2">
    <source>
        <dbReference type="ARBA" id="ARBA00022692"/>
    </source>
</evidence>
<dbReference type="Pfam" id="PF01098">
    <property type="entry name" value="FTSW_RODA_SPOVE"/>
    <property type="match status" value="1"/>
</dbReference>
<accession>A0A850EMC4</accession>
<dbReference type="GO" id="GO:0051301">
    <property type="term" value="P:cell division"/>
    <property type="evidence" value="ECO:0007669"/>
    <property type="project" value="InterPro"/>
</dbReference>
<dbReference type="Proteomes" id="UP000564806">
    <property type="component" value="Unassembled WGS sequence"/>
</dbReference>
<comment type="caution">
    <text evidence="7">The sequence shown here is derived from an EMBL/GenBank/DDBJ whole genome shotgun (WGS) entry which is preliminary data.</text>
</comment>
<feature type="transmembrane region" description="Helical" evidence="6">
    <location>
        <begin position="399"/>
        <end position="424"/>
    </location>
</feature>
<feature type="transmembrane region" description="Helical" evidence="6">
    <location>
        <begin position="172"/>
        <end position="195"/>
    </location>
</feature>
<protein>
    <submittedName>
        <fullName evidence="7">FtsW/RodA/SpoVE family cell cycle protein</fullName>
    </submittedName>
</protein>
<keyword evidence="4 6" id="KW-1133">Transmembrane helix</keyword>
<feature type="transmembrane region" description="Helical" evidence="6">
    <location>
        <begin position="119"/>
        <end position="135"/>
    </location>
</feature>
<comment type="subcellular location">
    <subcellularLocation>
        <location evidence="1">Membrane</location>
        <topology evidence="1">Multi-pass membrane protein</topology>
    </subcellularLocation>
</comment>
<dbReference type="GO" id="GO:0032153">
    <property type="term" value="C:cell division site"/>
    <property type="evidence" value="ECO:0007669"/>
    <property type="project" value="TreeGrafter"/>
</dbReference>
<gene>
    <name evidence="7" type="ORF">HPT30_17985</name>
</gene>
<keyword evidence="2 6" id="KW-0812">Transmembrane</keyword>
<keyword evidence="5 6" id="KW-0472">Membrane</keyword>
<evidence type="ECO:0000256" key="4">
    <source>
        <dbReference type="ARBA" id="ARBA00022989"/>
    </source>
</evidence>
<dbReference type="InterPro" id="IPR047928">
    <property type="entry name" value="Perm_prefix_1"/>
</dbReference>
<dbReference type="EMBL" id="JABWCS010000213">
    <property type="protein sequence ID" value="NUU62238.1"/>
    <property type="molecule type" value="Genomic_DNA"/>
</dbReference>
<dbReference type="GO" id="GO:0005886">
    <property type="term" value="C:plasma membrane"/>
    <property type="evidence" value="ECO:0007669"/>
    <property type="project" value="TreeGrafter"/>
</dbReference>
<evidence type="ECO:0000256" key="3">
    <source>
        <dbReference type="ARBA" id="ARBA00022960"/>
    </source>
</evidence>
<feature type="transmembrane region" description="Helical" evidence="6">
    <location>
        <begin position="332"/>
        <end position="354"/>
    </location>
</feature>
<dbReference type="InterPro" id="IPR001182">
    <property type="entry name" value="FtsW/RodA"/>
</dbReference>
<dbReference type="PANTHER" id="PTHR30474">
    <property type="entry name" value="CELL CYCLE PROTEIN"/>
    <property type="match status" value="1"/>
</dbReference>
<evidence type="ECO:0000256" key="6">
    <source>
        <dbReference type="SAM" id="Phobius"/>
    </source>
</evidence>
<feature type="transmembrane region" description="Helical" evidence="6">
    <location>
        <begin position="147"/>
        <end position="166"/>
    </location>
</feature>
<dbReference type="NCBIfam" id="NF038403">
    <property type="entry name" value="perm_prefix_1"/>
    <property type="match status" value="1"/>
</dbReference>
<keyword evidence="3" id="KW-0133">Cell shape</keyword>
<dbReference type="GO" id="GO:0015648">
    <property type="term" value="F:lipid-linked peptidoglycan transporter activity"/>
    <property type="evidence" value="ECO:0007669"/>
    <property type="project" value="TreeGrafter"/>
</dbReference>
<keyword evidence="8" id="KW-1185">Reference proteome</keyword>
<feature type="transmembrane region" description="Helical" evidence="6">
    <location>
        <begin position="81"/>
        <end position="99"/>
    </location>
</feature>
<dbReference type="AlphaFoldDB" id="A0A850EMC4"/>
<reference evidence="7" key="1">
    <citation type="submission" date="2020-06" db="EMBL/GenBank/DDBJ databases">
        <title>Paenibacillus sp. nov., isolated from soil.</title>
        <authorList>
            <person name="Seo Y.L."/>
        </authorList>
    </citation>
    <scope>NUCLEOTIDE SEQUENCE [LARGE SCALE GENOMIC DNA]</scope>
    <source>
        <strain evidence="7">JW14</strain>
    </source>
</reference>
<evidence type="ECO:0000313" key="7">
    <source>
        <dbReference type="EMBL" id="NUU62238.1"/>
    </source>
</evidence>
<name>A0A850EMC4_9BACL</name>
<proteinExistence type="predicted"/>
<evidence type="ECO:0000313" key="8">
    <source>
        <dbReference type="Proteomes" id="UP000564806"/>
    </source>
</evidence>
<dbReference type="RefSeq" id="WP_175372726.1">
    <property type="nucleotide sequence ID" value="NZ_JABWCS010000213.1"/>
</dbReference>
<sequence length="439" mass="49206">MMNEQGHRKLFLDQVCLEVRAKDMHDDIREELSGHLEELIQDRQAQGYPQAESEAWAVAQMGDPRSLGKTLNRVHKPRMNWGLLGVVLIFAALSLIAMLSVDASADDAMRGRNLFQRQSVYVVIGLVVMTGLYFVDFRKLQRLAWPLYLILLNAMIISSITGSSTINGRLQFLSIGIFNLTSWIPYLLGIALAGILTGERRPRRRSILTQHWLEFVAVLLPIPLLAASHSFPELIIYSFLALIIYIWCTGKWRWALGAGVSLLVLGSMKIWKSEYFQERMISAFQPQAYAKSNGYLYIQVQNTVSSAGWWGQGFGSTMEIPRFIHSDMLPVYLVNCFGWGGGLLLLGMVLWFTARLVKALHLIREPFGKALVLTLGSMLVIRLLYGLSIVSGKMVLSSIAFPFLSYGGHVIIEFAAVGLLLGIYRRKDMIPTAPIGPIK</sequence>
<dbReference type="GO" id="GO:0008360">
    <property type="term" value="P:regulation of cell shape"/>
    <property type="evidence" value="ECO:0007669"/>
    <property type="project" value="UniProtKB-KW"/>
</dbReference>
<organism evidence="7 8">
    <name type="scientific">Paenibacillus agri</name>
    <dbReference type="NCBI Taxonomy" id="2744309"/>
    <lineage>
        <taxon>Bacteria</taxon>
        <taxon>Bacillati</taxon>
        <taxon>Bacillota</taxon>
        <taxon>Bacilli</taxon>
        <taxon>Bacillales</taxon>
        <taxon>Paenibacillaceae</taxon>
        <taxon>Paenibacillus</taxon>
    </lineage>
</organism>
<feature type="transmembrane region" description="Helical" evidence="6">
    <location>
        <begin position="231"/>
        <end position="247"/>
    </location>
</feature>
<feature type="transmembrane region" description="Helical" evidence="6">
    <location>
        <begin position="366"/>
        <end position="387"/>
    </location>
</feature>
<dbReference type="PANTHER" id="PTHR30474:SF1">
    <property type="entry name" value="PEPTIDOGLYCAN GLYCOSYLTRANSFERASE MRDB"/>
    <property type="match status" value="1"/>
</dbReference>
<evidence type="ECO:0000256" key="5">
    <source>
        <dbReference type="ARBA" id="ARBA00023136"/>
    </source>
</evidence>